<feature type="compositionally biased region" description="Polar residues" evidence="2">
    <location>
        <begin position="96"/>
        <end position="119"/>
    </location>
</feature>
<feature type="region of interest" description="Disordered" evidence="2">
    <location>
        <begin position="94"/>
        <end position="141"/>
    </location>
</feature>
<evidence type="ECO:0000313" key="5">
    <source>
        <dbReference type="Proteomes" id="UP001153555"/>
    </source>
</evidence>
<comment type="caution">
    <text evidence="4">The sequence shown here is derived from an EMBL/GenBank/DDBJ whole genome shotgun (WGS) entry which is preliminary data.</text>
</comment>
<feature type="compositionally biased region" description="Basic and acidic residues" evidence="2">
    <location>
        <begin position="263"/>
        <end position="281"/>
    </location>
</feature>
<dbReference type="PANTHER" id="PTHR31471:SF49">
    <property type="entry name" value="REMORIN FAMILY PROTEIN"/>
    <property type="match status" value="1"/>
</dbReference>
<feature type="compositionally biased region" description="Basic and acidic residues" evidence="2">
    <location>
        <begin position="396"/>
        <end position="414"/>
    </location>
</feature>
<feature type="region of interest" description="Disordered" evidence="2">
    <location>
        <begin position="1"/>
        <end position="81"/>
    </location>
</feature>
<reference evidence="4" key="1">
    <citation type="submission" date="2019-12" db="EMBL/GenBank/DDBJ databases">
        <authorList>
            <person name="Scholes J."/>
        </authorList>
    </citation>
    <scope>NUCLEOTIDE SEQUENCE</scope>
</reference>
<evidence type="ECO:0000259" key="3">
    <source>
        <dbReference type="Pfam" id="PF03763"/>
    </source>
</evidence>
<dbReference type="EMBL" id="CACSLK010024540">
    <property type="protein sequence ID" value="CAA0823734.1"/>
    <property type="molecule type" value="Genomic_DNA"/>
</dbReference>
<feature type="compositionally biased region" description="Polar residues" evidence="2">
    <location>
        <begin position="31"/>
        <end position="40"/>
    </location>
</feature>
<dbReference type="PANTHER" id="PTHR31471">
    <property type="entry name" value="OS02G0116800 PROTEIN"/>
    <property type="match status" value="1"/>
</dbReference>
<dbReference type="Pfam" id="PF03763">
    <property type="entry name" value="Remorin_C"/>
    <property type="match status" value="1"/>
</dbReference>
<dbReference type="Proteomes" id="UP001153555">
    <property type="component" value="Unassembled WGS sequence"/>
</dbReference>
<evidence type="ECO:0000256" key="2">
    <source>
        <dbReference type="SAM" id="MobiDB-lite"/>
    </source>
</evidence>
<evidence type="ECO:0000256" key="1">
    <source>
        <dbReference type="ARBA" id="ARBA00005711"/>
    </source>
</evidence>
<feature type="region of interest" description="Disordered" evidence="2">
    <location>
        <begin position="396"/>
        <end position="433"/>
    </location>
</feature>
<comment type="similarity">
    <text evidence="1">Belongs to the remorin family.</text>
</comment>
<organism evidence="4 5">
    <name type="scientific">Striga hermonthica</name>
    <name type="common">Purple witchweed</name>
    <name type="synonym">Buchnera hermonthica</name>
    <dbReference type="NCBI Taxonomy" id="68872"/>
    <lineage>
        <taxon>Eukaryota</taxon>
        <taxon>Viridiplantae</taxon>
        <taxon>Streptophyta</taxon>
        <taxon>Embryophyta</taxon>
        <taxon>Tracheophyta</taxon>
        <taxon>Spermatophyta</taxon>
        <taxon>Magnoliopsida</taxon>
        <taxon>eudicotyledons</taxon>
        <taxon>Gunneridae</taxon>
        <taxon>Pentapetalae</taxon>
        <taxon>asterids</taxon>
        <taxon>lamiids</taxon>
        <taxon>Lamiales</taxon>
        <taxon>Orobanchaceae</taxon>
        <taxon>Buchnereae</taxon>
        <taxon>Striga</taxon>
    </lineage>
</organism>
<accession>A0A9N7N6M5</accession>
<dbReference type="InterPro" id="IPR005516">
    <property type="entry name" value="Remorin_C"/>
</dbReference>
<dbReference type="AlphaFoldDB" id="A0A9N7N6M5"/>
<feature type="region of interest" description="Disordered" evidence="2">
    <location>
        <begin position="175"/>
        <end position="281"/>
    </location>
</feature>
<protein>
    <submittedName>
        <fullName evidence="4">Remorin family protein</fullName>
    </submittedName>
</protein>
<dbReference type="OrthoDB" id="1900877at2759"/>
<feature type="domain" description="Remorin C-terminal" evidence="3">
    <location>
        <begin position="329"/>
        <end position="431"/>
    </location>
</feature>
<name>A0A9N7N6M5_STRHE</name>
<evidence type="ECO:0000313" key="4">
    <source>
        <dbReference type="EMBL" id="CAA0823734.1"/>
    </source>
</evidence>
<sequence length="441" mass="48398">MLNEPALSLEVEPVKSDITSSNGDSARTRAQPDSTGSSSVHPVRSIEDENLDYDSTSSFEFHKGDHKPPHQHMAATRALMRPVSSKWNDAEKWIMSRQNVAQPSTLKRSNSQNQGSRPSGGSLVRVAPELAGPEGRASVKRVDFVQPASQTGLSKFGSGHAVDLCPESKDLMEVDDVDSGLTSTKSVTDESTAGPAIRSVSMRDMGTEMTPIPSQEPSRSATPVSSTTPLRSPTSSIPSTPRRGAPAPTPTEHDICNQTPQEKTAEPTNSRKELSEQEMKLRTRREIVALGVQLGKMNIAAWASKDEKGISGNENVGDDDDEAEQVEYAKRAAAWEEAEKSKHSARFKREEIRIQAWESQQKARLEAEMRKIEAQIEQMRAQAQAKMVKKVALARQKSEEKRASAEAKKNRQAEKTAAQAEYIRQTGRIPSSSPFHCCGWL</sequence>
<feature type="compositionally biased region" description="Low complexity" evidence="2">
    <location>
        <begin position="222"/>
        <end position="246"/>
    </location>
</feature>
<proteinExistence type="inferred from homology"/>
<keyword evidence="5" id="KW-1185">Reference proteome</keyword>
<feature type="compositionally biased region" description="Polar residues" evidence="2">
    <location>
        <begin position="212"/>
        <end position="221"/>
    </location>
</feature>
<gene>
    <name evidence="4" type="ORF">SHERM_20880</name>
</gene>
<feature type="compositionally biased region" description="Polar residues" evidence="2">
    <location>
        <begin position="180"/>
        <end position="191"/>
    </location>
</feature>